<name>A0A5E4PDY1_9COXI</name>
<evidence type="ECO:0000313" key="2">
    <source>
        <dbReference type="Proteomes" id="UP000324194"/>
    </source>
</evidence>
<dbReference type="KEGG" id="asip:AQUSIP_00540"/>
<sequence>MRWRHGSLLKLYLSRPGPSDMKKINSALIAAISSLLFAGTVKSSDWSEDNIFLSDHTRINLMQALQSKTSMKHSRPYTVMDVRQYRQVFAQSRAKIVEILKLARPYRHLDKNVQVAFIVSQLADIPYLYSHAMGEGDWQPGSSVYQPGFMHVNQNPVYRLDGLDCQTFVQDAMALLYSDSLDQFDANLLKIAYGAAGNPGGEIVRYYNRNHFIDADFNPVNQNHGWLTDATRSGPLSIYAKTIETTVTRQKWFSRQLQNPADHVQVLSESAGPGMVKRFRNVYANLEFPRFNAEHIRLHYIPKESIAILQPDGSFRPNQALLDKIPAPAVLEIVRDADKWNFYGIKIKNIIGSELAVSHLGLLYRQAFNKGDLIYHQTSCQFDALYRKVCSVKPVTCQKAKCTELMYAHATDAYPIGYYWYQSSPGNYVCTPRQPARGVAYTRCNRVVTMPLYDYLTDYQAGAYWNMNLRSLIGVHIEKLA</sequence>
<dbReference type="SUPFAM" id="SSF54001">
    <property type="entry name" value="Cysteine proteinases"/>
    <property type="match status" value="1"/>
</dbReference>
<proteinExistence type="predicted"/>
<dbReference type="InterPro" id="IPR010846">
    <property type="entry name" value="AmiA-like"/>
</dbReference>
<dbReference type="AlphaFoldDB" id="A0A5E4PDY1"/>
<gene>
    <name evidence="1" type="ORF">AQUSIP_00540</name>
</gene>
<organism evidence="1 2">
    <name type="scientific">Aquicella siphonis</name>
    <dbReference type="NCBI Taxonomy" id="254247"/>
    <lineage>
        <taxon>Bacteria</taxon>
        <taxon>Pseudomonadati</taxon>
        <taxon>Pseudomonadota</taxon>
        <taxon>Gammaproteobacteria</taxon>
        <taxon>Legionellales</taxon>
        <taxon>Coxiellaceae</taxon>
        <taxon>Aquicella</taxon>
    </lineage>
</organism>
<dbReference type="EMBL" id="LR699119">
    <property type="protein sequence ID" value="VVC74782.1"/>
    <property type="molecule type" value="Genomic_DNA"/>
</dbReference>
<keyword evidence="2" id="KW-1185">Reference proteome</keyword>
<dbReference type="Gene3D" id="2.30.260.10">
    <property type="entry name" value="putative xylanase like domain"/>
    <property type="match status" value="1"/>
</dbReference>
<evidence type="ECO:0000313" key="1">
    <source>
        <dbReference type="EMBL" id="VVC74782.1"/>
    </source>
</evidence>
<dbReference type="Proteomes" id="UP000324194">
    <property type="component" value="Chromosome 1"/>
</dbReference>
<reference evidence="1 2" key="1">
    <citation type="submission" date="2019-08" db="EMBL/GenBank/DDBJ databases">
        <authorList>
            <person name="Guy L."/>
        </authorList>
    </citation>
    <scope>NUCLEOTIDE SEQUENCE [LARGE SCALE GENOMIC DNA]</scope>
    <source>
        <strain evidence="1 2">SGT-108</strain>
    </source>
</reference>
<evidence type="ECO:0008006" key="3">
    <source>
        <dbReference type="Google" id="ProtNLM"/>
    </source>
</evidence>
<dbReference type="Pfam" id="PF07313">
    <property type="entry name" value="AmiA-like"/>
    <property type="match status" value="1"/>
</dbReference>
<accession>A0A5E4PDY1</accession>
<dbReference type="InterPro" id="IPR038765">
    <property type="entry name" value="Papain-like_cys_pep_sf"/>
</dbReference>
<dbReference type="Gene3D" id="1.10.3670.10">
    <property type="entry name" value="Putative xylanase like domain"/>
    <property type="match status" value="1"/>
</dbReference>
<protein>
    <recommendedName>
        <fullName evidence="3">DUF1460 domain-containing protein</fullName>
    </recommendedName>
</protein>